<comment type="function">
    <text evidence="2">Involved in the cellular defense against the biological effects of O6-methylguanine (O6-MeG) and O4-methylthymine (O4-MeT) in DNA. Repairs the methylated nucleobase in DNA by stoichiometrically transferring the methyl group to a cysteine residue in the enzyme. This is a suicide reaction: the enzyme is irreversibly inactivated.</text>
</comment>
<dbReference type="InterPro" id="IPR001497">
    <property type="entry name" value="MethylDNA_cys_MeTrfase_AS"/>
</dbReference>
<dbReference type="AlphaFoldDB" id="A0A8S1DTP2"/>
<dbReference type="FunFam" id="1.10.10.10:FF:000214">
    <property type="entry name" value="Methylated-DNA--protein-cysteine methyltransferase"/>
    <property type="match status" value="1"/>
</dbReference>
<feature type="domain" description="Methylated-DNA-[protein]-cysteine S-methyltransferase DNA binding" evidence="13">
    <location>
        <begin position="102"/>
        <end position="188"/>
    </location>
</feature>
<evidence type="ECO:0000256" key="9">
    <source>
        <dbReference type="ARBA" id="ARBA00023204"/>
    </source>
</evidence>
<evidence type="ECO:0000256" key="6">
    <source>
        <dbReference type="ARBA" id="ARBA00022603"/>
    </source>
</evidence>
<dbReference type="SUPFAM" id="SSF53155">
    <property type="entry name" value="Methylated DNA-protein cysteine methyltransferase domain"/>
    <property type="match status" value="1"/>
</dbReference>
<keyword evidence="6" id="KW-0489">Methyltransferase</keyword>
<name>A0A8S1DTP2_9INSE</name>
<dbReference type="PANTHER" id="PTHR46460:SF1">
    <property type="entry name" value="METHYLATED-DNA--PROTEIN-CYSTEINE METHYLTRANSFERASE"/>
    <property type="match status" value="1"/>
</dbReference>
<comment type="catalytic activity">
    <reaction evidence="12">
        <text>a 6-O-methyl-2'-deoxyguanosine in DNA + L-cysteinyl-[protein] = S-methyl-L-cysteinyl-[protein] + a 2'-deoxyguanosine in DNA</text>
        <dbReference type="Rhea" id="RHEA:24000"/>
        <dbReference type="Rhea" id="RHEA-COMP:10131"/>
        <dbReference type="Rhea" id="RHEA-COMP:10132"/>
        <dbReference type="Rhea" id="RHEA-COMP:11367"/>
        <dbReference type="Rhea" id="RHEA-COMP:11368"/>
        <dbReference type="ChEBI" id="CHEBI:29950"/>
        <dbReference type="ChEBI" id="CHEBI:82612"/>
        <dbReference type="ChEBI" id="CHEBI:85445"/>
        <dbReference type="ChEBI" id="CHEBI:85448"/>
        <dbReference type="EC" id="2.1.1.63"/>
    </reaction>
</comment>
<proteinExistence type="inferred from homology"/>
<comment type="caution">
    <text evidence="14">The sequence shown here is derived from an EMBL/GenBank/DDBJ whole genome shotgun (WGS) entry which is preliminary data.</text>
</comment>
<dbReference type="Pfam" id="PF01035">
    <property type="entry name" value="DNA_binding_1"/>
    <property type="match status" value="1"/>
</dbReference>
<dbReference type="EMBL" id="CADEPI010000437">
    <property type="protein sequence ID" value="CAB3385890.1"/>
    <property type="molecule type" value="Genomic_DNA"/>
</dbReference>
<dbReference type="CDD" id="cd06445">
    <property type="entry name" value="ATase"/>
    <property type="match status" value="1"/>
</dbReference>
<evidence type="ECO:0000256" key="11">
    <source>
        <dbReference type="ARBA" id="ARBA00031621"/>
    </source>
</evidence>
<dbReference type="OrthoDB" id="1907495at2759"/>
<dbReference type="InterPro" id="IPR036631">
    <property type="entry name" value="MGMT_N_sf"/>
</dbReference>
<dbReference type="Gene3D" id="3.30.160.70">
    <property type="entry name" value="Methylated DNA-protein cysteine methyltransferase domain"/>
    <property type="match status" value="1"/>
</dbReference>
<dbReference type="GO" id="GO:0032259">
    <property type="term" value="P:methylation"/>
    <property type="evidence" value="ECO:0007669"/>
    <property type="project" value="UniProtKB-KW"/>
</dbReference>
<keyword evidence="9" id="KW-0234">DNA repair</keyword>
<dbReference type="Gene3D" id="1.10.10.10">
    <property type="entry name" value="Winged helix-like DNA-binding domain superfamily/Winged helix DNA-binding domain"/>
    <property type="match status" value="1"/>
</dbReference>
<accession>A0A8S1DTP2</accession>
<dbReference type="PROSITE" id="PS00374">
    <property type="entry name" value="MGMT"/>
    <property type="match status" value="1"/>
</dbReference>
<evidence type="ECO:0000313" key="14">
    <source>
        <dbReference type="EMBL" id="CAB3385890.1"/>
    </source>
</evidence>
<dbReference type="InterPro" id="IPR036217">
    <property type="entry name" value="MethylDNA_cys_MeTrfase_DNAb"/>
</dbReference>
<dbReference type="NCBIfam" id="TIGR00589">
    <property type="entry name" value="ogt"/>
    <property type="match status" value="1"/>
</dbReference>
<evidence type="ECO:0000256" key="1">
    <source>
        <dbReference type="ARBA" id="ARBA00001286"/>
    </source>
</evidence>
<dbReference type="InterPro" id="IPR036388">
    <property type="entry name" value="WH-like_DNA-bd_sf"/>
</dbReference>
<keyword evidence="8" id="KW-0227">DNA damage</keyword>
<evidence type="ECO:0000259" key="13">
    <source>
        <dbReference type="Pfam" id="PF01035"/>
    </source>
</evidence>
<evidence type="ECO:0000256" key="8">
    <source>
        <dbReference type="ARBA" id="ARBA00022763"/>
    </source>
</evidence>
<evidence type="ECO:0000256" key="7">
    <source>
        <dbReference type="ARBA" id="ARBA00022679"/>
    </source>
</evidence>
<gene>
    <name evidence="14" type="ORF">CLODIP_2_CD04883</name>
</gene>
<reference evidence="14 15" key="1">
    <citation type="submission" date="2020-04" db="EMBL/GenBank/DDBJ databases">
        <authorList>
            <person name="Alioto T."/>
            <person name="Alioto T."/>
            <person name="Gomez Garrido J."/>
        </authorList>
    </citation>
    <scope>NUCLEOTIDE SEQUENCE [LARGE SCALE GENOMIC DNA]</scope>
</reference>
<dbReference type="Proteomes" id="UP000494165">
    <property type="component" value="Unassembled WGS sequence"/>
</dbReference>
<sequence>MKKCANKLSQIVVTSPIGNILVEFCTFGLHSVNQDPEINDRNFQPDFRRKVEILDTSSSLKSNQHALNCVHWLDTYFHNSNALTGVSEQQLFCTIEQTTDAPFYDKVYVALLKVPFGKTVSYKELATLAGSPKATRAAGSAMANNPFQLMVPCHRVLPSPSTSGKQRVGNYSSGKKVSVKEWLLVHEGHGLKNGHLV</sequence>
<comment type="similarity">
    <text evidence="3">Belongs to the MGMT family.</text>
</comment>
<organism evidence="14 15">
    <name type="scientific">Cloeon dipterum</name>
    <dbReference type="NCBI Taxonomy" id="197152"/>
    <lineage>
        <taxon>Eukaryota</taxon>
        <taxon>Metazoa</taxon>
        <taxon>Ecdysozoa</taxon>
        <taxon>Arthropoda</taxon>
        <taxon>Hexapoda</taxon>
        <taxon>Insecta</taxon>
        <taxon>Pterygota</taxon>
        <taxon>Palaeoptera</taxon>
        <taxon>Ephemeroptera</taxon>
        <taxon>Pisciforma</taxon>
        <taxon>Baetidae</taxon>
        <taxon>Cloeon</taxon>
    </lineage>
</organism>
<dbReference type="GO" id="GO:0003908">
    <property type="term" value="F:methylated-DNA-[protein]-cysteine S-methyltransferase activity"/>
    <property type="evidence" value="ECO:0007669"/>
    <property type="project" value="UniProtKB-EC"/>
</dbReference>
<dbReference type="SUPFAM" id="SSF46767">
    <property type="entry name" value="Methylated DNA-protein cysteine methyltransferase, C-terminal domain"/>
    <property type="match status" value="1"/>
</dbReference>
<dbReference type="EC" id="2.1.1.63" evidence="4"/>
<evidence type="ECO:0000256" key="10">
    <source>
        <dbReference type="ARBA" id="ARBA00030795"/>
    </source>
</evidence>
<dbReference type="GO" id="GO:0005654">
    <property type="term" value="C:nucleoplasm"/>
    <property type="evidence" value="ECO:0007669"/>
    <property type="project" value="TreeGrafter"/>
</dbReference>
<evidence type="ECO:0000256" key="12">
    <source>
        <dbReference type="ARBA" id="ARBA00049348"/>
    </source>
</evidence>
<keyword evidence="7" id="KW-0808">Transferase</keyword>
<dbReference type="PANTHER" id="PTHR46460">
    <property type="entry name" value="METHYLATED-DNA--PROTEIN-CYSTEINE METHYLTRANSFERASE"/>
    <property type="match status" value="1"/>
</dbReference>
<evidence type="ECO:0000256" key="4">
    <source>
        <dbReference type="ARBA" id="ARBA00011918"/>
    </source>
</evidence>
<dbReference type="GO" id="GO:0006281">
    <property type="term" value="P:DNA repair"/>
    <property type="evidence" value="ECO:0007669"/>
    <property type="project" value="UniProtKB-KW"/>
</dbReference>
<evidence type="ECO:0000313" key="15">
    <source>
        <dbReference type="Proteomes" id="UP000494165"/>
    </source>
</evidence>
<keyword evidence="15" id="KW-1185">Reference proteome</keyword>
<evidence type="ECO:0000256" key="5">
    <source>
        <dbReference type="ARBA" id="ARBA00015377"/>
    </source>
</evidence>
<evidence type="ECO:0000256" key="3">
    <source>
        <dbReference type="ARBA" id="ARBA00008711"/>
    </source>
</evidence>
<protein>
    <recommendedName>
        <fullName evidence="5">Methylated-DNA--protein-cysteine methyltransferase</fullName>
        <ecNumber evidence="4">2.1.1.63</ecNumber>
    </recommendedName>
    <alternativeName>
        <fullName evidence="10">6-O-methylguanine-DNA methyltransferase</fullName>
    </alternativeName>
    <alternativeName>
        <fullName evidence="11">O-6-methylguanine-DNA-alkyltransferase</fullName>
    </alternativeName>
</protein>
<dbReference type="InterPro" id="IPR014048">
    <property type="entry name" value="MethylDNA_cys_MeTrfase_DNA-bd"/>
</dbReference>
<evidence type="ECO:0000256" key="2">
    <source>
        <dbReference type="ARBA" id="ARBA00003317"/>
    </source>
</evidence>
<comment type="catalytic activity">
    <reaction evidence="1">
        <text>a 4-O-methyl-thymidine in DNA + L-cysteinyl-[protein] = a thymidine in DNA + S-methyl-L-cysteinyl-[protein]</text>
        <dbReference type="Rhea" id="RHEA:53428"/>
        <dbReference type="Rhea" id="RHEA-COMP:10131"/>
        <dbReference type="Rhea" id="RHEA-COMP:10132"/>
        <dbReference type="Rhea" id="RHEA-COMP:13555"/>
        <dbReference type="Rhea" id="RHEA-COMP:13556"/>
        <dbReference type="ChEBI" id="CHEBI:29950"/>
        <dbReference type="ChEBI" id="CHEBI:82612"/>
        <dbReference type="ChEBI" id="CHEBI:137386"/>
        <dbReference type="ChEBI" id="CHEBI:137387"/>
        <dbReference type="EC" id="2.1.1.63"/>
    </reaction>
</comment>